<dbReference type="InterPro" id="IPR008271">
    <property type="entry name" value="Ser/Thr_kinase_AS"/>
</dbReference>
<evidence type="ECO:0000256" key="6">
    <source>
        <dbReference type="SAM" id="MobiDB-lite"/>
    </source>
</evidence>
<dbReference type="RefSeq" id="WP_394827902.1">
    <property type="nucleotide sequence ID" value="NZ_CP089984.1"/>
</dbReference>
<keyword evidence="4 5" id="KW-0067">ATP-binding</keyword>
<evidence type="ECO:0000256" key="5">
    <source>
        <dbReference type="PROSITE-ProRule" id="PRU10141"/>
    </source>
</evidence>
<dbReference type="EMBL" id="CP089984">
    <property type="protein sequence ID" value="WXB18260.1"/>
    <property type="molecule type" value="Genomic_DNA"/>
</dbReference>
<keyword evidence="2 5" id="KW-0547">Nucleotide-binding</keyword>
<dbReference type="PROSITE" id="PS00107">
    <property type="entry name" value="PROTEIN_KINASE_ATP"/>
    <property type="match status" value="1"/>
</dbReference>
<dbReference type="SMART" id="SM00220">
    <property type="entry name" value="S_TKc"/>
    <property type="match status" value="1"/>
</dbReference>
<organism evidence="8 9">
    <name type="scientific">Pendulispora albinea</name>
    <dbReference type="NCBI Taxonomy" id="2741071"/>
    <lineage>
        <taxon>Bacteria</taxon>
        <taxon>Pseudomonadati</taxon>
        <taxon>Myxococcota</taxon>
        <taxon>Myxococcia</taxon>
        <taxon>Myxococcales</taxon>
        <taxon>Sorangiineae</taxon>
        <taxon>Pendulisporaceae</taxon>
        <taxon>Pendulispora</taxon>
    </lineage>
</organism>
<feature type="compositionally biased region" description="Polar residues" evidence="6">
    <location>
        <begin position="294"/>
        <end position="305"/>
    </location>
</feature>
<dbReference type="Gene3D" id="1.10.510.10">
    <property type="entry name" value="Transferase(Phosphotransferase) domain 1"/>
    <property type="match status" value="1"/>
</dbReference>
<feature type="compositionally biased region" description="Low complexity" evidence="6">
    <location>
        <begin position="407"/>
        <end position="418"/>
    </location>
</feature>
<dbReference type="Pfam" id="PF00069">
    <property type="entry name" value="Pkinase"/>
    <property type="match status" value="1"/>
</dbReference>
<dbReference type="Gene3D" id="3.30.200.20">
    <property type="entry name" value="Phosphorylase Kinase, domain 1"/>
    <property type="match status" value="1"/>
</dbReference>
<reference evidence="8 9" key="1">
    <citation type="submission" date="2021-12" db="EMBL/GenBank/DDBJ databases">
        <title>Discovery of the Pendulisporaceae a myxobacterial family with distinct sporulation behavior and unique specialized metabolism.</title>
        <authorList>
            <person name="Garcia R."/>
            <person name="Popoff A."/>
            <person name="Bader C.D."/>
            <person name="Loehr J."/>
            <person name="Walesch S."/>
            <person name="Walt C."/>
            <person name="Boldt J."/>
            <person name="Bunk B."/>
            <person name="Haeckl F.J.F.P.J."/>
            <person name="Gunesch A.P."/>
            <person name="Birkelbach J."/>
            <person name="Nuebel U."/>
            <person name="Pietschmann T."/>
            <person name="Bach T."/>
            <person name="Mueller R."/>
        </authorList>
    </citation>
    <scope>NUCLEOTIDE SEQUENCE [LARGE SCALE GENOMIC DNA]</scope>
    <source>
        <strain evidence="8 9">MSr11954</strain>
    </source>
</reference>
<keyword evidence="3 8" id="KW-0418">Kinase</keyword>
<accession>A0ABZ2M6Y2</accession>
<evidence type="ECO:0000313" key="8">
    <source>
        <dbReference type="EMBL" id="WXB18260.1"/>
    </source>
</evidence>
<evidence type="ECO:0000256" key="2">
    <source>
        <dbReference type="ARBA" id="ARBA00022741"/>
    </source>
</evidence>
<keyword evidence="9" id="KW-1185">Reference proteome</keyword>
<protein>
    <submittedName>
        <fullName evidence="8">Serine/threonine protein kinase</fullName>
    </submittedName>
</protein>
<dbReference type="InterPro" id="IPR000719">
    <property type="entry name" value="Prot_kinase_dom"/>
</dbReference>
<feature type="region of interest" description="Disordered" evidence="6">
    <location>
        <begin position="388"/>
        <end position="470"/>
    </location>
</feature>
<keyword evidence="8" id="KW-0723">Serine/threonine-protein kinase</keyword>
<proteinExistence type="predicted"/>
<dbReference type="CDD" id="cd14014">
    <property type="entry name" value="STKc_PknB_like"/>
    <property type="match status" value="1"/>
</dbReference>
<gene>
    <name evidence="8" type="ORF">LZC94_13475</name>
</gene>
<evidence type="ECO:0000259" key="7">
    <source>
        <dbReference type="PROSITE" id="PS50011"/>
    </source>
</evidence>
<sequence>MGAPVKIGDILASKYRVERVLGRGGMGMVVAARHMQLGSLVALKFMIPSKFDVHDAAGRFVREARAAARLRSEHIARVSDYGVLDTGAPYIVMEFLEGADLHAVMKARGRLPIHEAVAYLIDVCKAMTEAHALGIVHRDLKPQNLLLTHRFDGTPLIKVLDFGISKFTNEADGQDMLSTTTGSLLGSPGFMAPEQMCNSKDVDARADIYALGGIAFRLLTGELPFQEGSFAEMVAAVLYKHPRRVRALRPEIPSELEALIACCLQKEPNGRYSSMDELMTVLQSIADRLRPAQPSETIDSAQSTVMPRPVSDEATGETTYVDALLSPPRLAGQTIGDAAVPMHTEIHPPSKSSFRGPIGGISILGILAMLALCDFVLHERGQRLRDAAPMAERASAPAPGMAPERTPPAGEAEPAMMARLANAETTNERIDAGPPAHAASSAAAAPPARSRRPPPKPRPDDLPPDLDLLK</sequence>
<evidence type="ECO:0000256" key="3">
    <source>
        <dbReference type="ARBA" id="ARBA00022777"/>
    </source>
</evidence>
<dbReference type="SUPFAM" id="SSF56112">
    <property type="entry name" value="Protein kinase-like (PK-like)"/>
    <property type="match status" value="1"/>
</dbReference>
<dbReference type="Proteomes" id="UP001370348">
    <property type="component" value="Chromosome"/>
</dbReference>
<dbReference type="PROSITE" id="PS50011">
    <property type="entry name" value="PROTEIN_KINASE_DOM"/>
    <property type="match status" value="1"/>
</dbReference>
<feature type="compositionally biased region" description="Basic and acidic residues" evidence="6">
    <location>
        <begin position="457"/>
        <end position="470"/>
    </location>
</feature>
<evidence type="ECO:0000256" key="1">
    <source>
        <dbReference type="ARBA" id="ARBA00022679"/>
    </source>
</evidence>
<dbReference type="InterPro" id="IPR011009">
    <property type="entry name" value="Kinase-like_dom_sf"/>
</dbReference>
<feature type="compositionally biased region" description="Low complexity" evidence="6">
    <location>
        <begin position="434"/>
        <end position="448"/>
    </location>
</feature>
<feature type="binding site" evidence="5">
    <location>
        <position position="44"/>
    </location>
    <ligand>
        <name>ATP</name>
        <dbReference type="ChEBI" id="CHEBI:30616"/>
    </ligand>
</feature>
<dbReference type="GO" id="GO:0004674">
    <property type="term" value="F:protein serine/threonine kinase activity"/>
    <property type="evidence" value="ECO:0007669"/>
    <property type="project" value="UniProtKB-KW"/>
</dbReference>
<dbReference type="PROSITE" id="PS00108">
    <property type="entry name" value="PROTEIN_KINASE_ST"/>
    <property type="match status" value="1"/>
</dbReference>
<keyword evidence="1" id="KW-0808">Transferase</keyword>
<evidence type="ECO:0000313" key="9">
    <source>
        <dbReference type="Proteomes" id="UP001370348"/>
    </source>
</evidence>
<dbReference type="PANTHER" id="PTHR43289:SF6">
    <property type="entry name" value="SERINE_THREONINE-PROTEIN KINASE NEKL-3"/>
    <property type="match status" value="1"/>
</dbReference>
<feature type="region of interest" description="Disordered" evidence="6">
    <location>
        <begin position="293"/>
        <end position="313"/>
    </location>
</feature>
<feature type="domain" description="Protein kinase" evidence="7">
    <location>
        <begin position="15"/>
        <end position="282"/>
    </location>
</feature>
<dbReference type="InterPro" id="IPR017441">
    <property type="entry name" value="Protein_kinase_ATP_BS"/>
</dbReference>
<feature type="compositionally biased region" description="Low complexity" evidence="6">
    <location>
        <begin position="388"/>
        <end position="399"/>
    </location>
</feature>
<dbReference type="PANTHER" id="PTHR43289">
    <property type="entry name" value="MITOGEN-ACTIVATED PROTEIN KINASE KINASE KINASE 20-RELATED"/>
    <property type="match status" value="1"/>
</dbReference>
<name>A0ABZ2M6Y2_9BACT</name>
<evidence type="ECO:0000256" key="4">
    <source>
        <dbReference type="ARBA" id="ARBA00022840"/>
    </source>
</evidence>